<dbReference type="PANTHER" id="PTHR19303:SF74">
    <property type="entry name" value="POGO TRANSPOSABLE ELEMENT WITH KRAB DOMAIN"/>
    <property type="match status" value="1"/>
</dbReference>
<evidence type="ECO:0000259" key="2">
    <source>
        <dbReference type="Pfam" id="PF03184"/>
    </source>
</evidence>
<dbReference type="InterPro" id="IPR036397">
    <property type="entry name" value="RNaseH_sf"/>
</dbReference>
<name>A0A914XLX0_9BILA</name>
<sequence length="514" mass="57836">MGARRRSSVEDIPTEKVAPKQRRLKVRSYRSENITNAAQRFKAGEFSSIRKAAKECGVAFETLRERIAKGDAINTKWRHALSDEDEDNLVRYVQWCARVAKPLTKREVIARASKMCQLRAAEVPGASQANLTRVLSQKWWLMFARRHPELRIGKASPIDAGRATVEPTAVRDYFRLLQQRMADLAIEHKPENIWNVDESGFTMHENNQLYVVERSAKHNHVVPSAKPDHYTVVEFVNADGQKLAPFTVFKGGLPHTAYHLVGPADAAYGTTKSGYINEELFGQCLENFGNHVRGRLCIEGTLLLLMENHSSHMSQTVRTICERFDINVLTFPSHCTHALQPLNVSCFKSLKAAMERMKVIASQQGVAPLRNPFSSLQLDEEARQLFRDPNNGMGDGPRFRIAATHVTGAEYGQMIQRKKDIQADKLAERQRKEQDRIARQAQKAKEALEKAARRSQRQSRVTRPHFSEPLRPPTQSESSDTHLIVVDNDTPSSSGSGGGSAVVNCRHRTKGCLK</sequence>
<dbReference type="PANTHER" id="PTHR19303">
    <property type="entry name" value="TRANSPOSON"/>
    <property type="match status" value="1"/>
</dbReference>
<organism evidence="3 4">
    <name type="scientific">Plectus sambesii</name>
    <dbReference type="NCBI Taxonomy" id="2011161"/>
    <lineage>
        <taxon>Eukaryota</taxon>
        <taxon>Metazoa</taxon>
        <taxon>Ecdysozoa</taxon>
        <taxon>Nematoda</taxon>
        <taxon>Chromadorea</taxon>
        <taxon>Plectida</taxon>
        <taxon>Plectina</taxon>
        <taxon>Plectoidea</taxon>
        <taxon>Plectidae</taxon>
        <taxon>Plectus</taxon>
    </lineage>
</organism>
<dbReference type="WBParaSite" id="PSAMB.scaffold8497size6162.g31450.t1">
    <property type="protein sequence ID" value="PSAMB.scaffold8497size6162.g31450.t1"/>
    <property type="gene ID" value="PSAMB.scaffold8497size6162.g31450"/>
</dbReference>
<feature type="compositionally biased region" description="Basic and acidic residues" evidence="1">
    <location>
        <begin position="427"/>
        <end position="452"/>
    </location>
</feature>
<dbReference type="Gene3D" id="3.30.420.10">
    <property type="entry name" value="Ribonuclease H-like superfamily/Ribonuclease H"/>
    <property type="match status" value="1"/>
</dbReference>
<feature type="region of interest" description="Disordered" evidence="1">
    <location>
        <begin position="427"/>
        <end position="514"/>
    </location>
</feature>
<dbReference type="Proteomes" id="UP000887566">
    <property type="component" value="Unplaced"/>
</dbReference>
<reference evidence="4" key="1">
    <citation type="submission" date="2022-11" db="UniProtKB">
        <authorList>
            <consortium name="WormBaseParasite"/>
        </authorList>
    </citation>
    <scope>IDENTIFICATION</scope>
</reference>
<evidence type="ECO:0000256" key="1">
    <source>
        <dbReference type="SAM" id="MobiDB-lite"/>
    </source>
</evidence>
<evidence type="ECO:0000313" key="3">
    <source>
        <dbReference type="Proteomes" id="UP000887566"/>
    </source>
</evidence>
<dbReference type="InterPro" id="IPR050863">
    <property type="entry name" value="CenT-Element_Derived"/>
</dbReference>
<proteinExistence type="predicted"/>
<evidence type="ECO:0000313" key="4">
    <source>
        <dbReference type="WBParaSite" id="PSAMB.scaffold8497size6162.g31450.t1"/>
    </source>
</evidence>
<feature type="compositionally biased region" description="Basic residues" evidence="1">
    <location>
        <begin position="453"/>
        <end position="463"/>
    </location>
</feature>
<dbReference type="GO" id="GO:0003677">
    <property type="term" value="F:DNA binding"/>
    <property type="evidence" value="ECO:0007669"/>
    <property type="project" value="TreeGrafter"/>
</dbReference>
<keyword evidence="3" id="KW-1185">Reference proteome</keyword>
<dbReference type="InterPro" id="IPR004875">
    <property type="entry name" value="DDE_SF_endonuclease_dom"/>
</dbReference>
<dbReference type="AlphaFoldDB" id="A0A914XLX0"/>
<feature type="compositionally biased region" description="Basic residues" evidence="1">
    <location>
        <begin position="505"/>
        <end position="514"/>
    </location>
</feature>
<dbReference type="GO" id="GO:0005634">
    <property type="term" value="C:nucleus"/>
    <property type="evidence" value="ECO:0007669"/>
    <property type="project" value="TreeGrafter"/>
</dbReference>
<feature type="region of interest" description="Disordered" evidence="1">
    <location>
        <begin position="1"/>
        <end position="23"/>
    </location>
</feature>
<dbReference type="Pfam" id="PF03184">
    <property type="entry name" value="DDE_1"/>
    <property type="match status" value="1"/>
</dbReference>
<accession>A0A914XLX0</accession>
<feature type="compositionally biased region" description="Basic and acidic residues" evidence="1">
    <location>
        <begin position="7"/>
        <end position="18"/>
    </location>
</feature>
<feature type="domain" description="DDE-1" evidence="2">
    <location>
        <begin position="233"/>
        <end position="376"/>
    </location>
</feature>
<protein>
    <submittedName>
        <fullName evidence="4">DDE-1 domain-containing protein</fullName>
    </submittedName>
</protein>